<comment type="caution">
    <text evidence="2">The sequence shown here is derived from an EMBL/GenBank/DDBJ whole genome shotgun (WGS) entry which is preliminary data.</text>
</comment>
<reference evidence="2" key="2">
    <citation type="journal article" name="Front. Microbiol.">
        <title>Degradative Capacity of Two Strains of Rhodonia placenta: From Phenotype to Genotype.</title>
        <authorList>
            <person name="Kolle M."/>
            <person name="Horta M.A.C."/>
            <person name="Nowrousian M."/>
            <person name="Ohm R.A."/>
            <person name="Benz J.P."/>
            <person name="Pilgard A."/>
        </authorList>
    </citation>
    <scope>NUCLEOTIDE SEQUENCE</scope>
    <source>
        <strain evidence="2">FPRL280</strain>
    </source>
</reference>
<dbReference type="Proteomes" id="UP000639403">
    <property type="component" value="Unassembled WGS sequence"/>
</dbReference>
<feature type="region of interest" description="Disordered" evidence="1">
    <location>
        <begin position="83"/>
        <end position="118"/>
    </location>
</feature>
<protein>
    <submittedName>
        <fullName evidence="2">Uncharacterized protein</fullName>
    </submittedName>
</protein>
<gene>
    <name evidence="2" type="ORF">IEO21_10621</name>
</gene>
<feature type="region of interest" description="Disordered" evidence="1">
    <location>
        <begin position="1"/>
        <end position="29"/>
    </location>
</feature>
<accession>A0A8H7NS64</accession>
<evidence type="ECO:0000313" key="3">
    <source>
        <dbReference type="Proteomes" id="UP000639403"/>
    </source>
</evidence>
<reference evidence="2" key="1">
    <citation type="submission" date="2020-11" db="EMBL/GenBank/DDBJ databases">
        <authorList>
            <person name="Koelle M."/>
            <person name="Horta M.A.C."/>
            <person name="Nowrousian M."/>
            <person name="Ohm R.A."/>
            <person name="Benz P."/>
            <person name="Pilgard A."/>
        </authorList>
    </citation>
    <scope>NUCLEOTIDE SEQUENCE</scope>
    <source>
        <strain evidence="2">FPRL280</strain>
    </source>
</reference>
<sequence>MDRGVRLGHGCRSQMKNGALDPSLSGSSRETSICSWVSNACSSREQSKNSSATVGGGRGVYSRNLSHASGSFDLMSRLEVKRQGKTKQERWGCSTGSHRSDGQAVHTGPYAASPCTAC</sequence>
<proteinExistence type="predicted"/>
<dbReference type="AlphaFoldDB" id="A0A8H7NS64"/>
<dbReference type="EMBL" id="JADOXO010000948">
    <property type="protein sequence ID" value="KAF9799109.1"/>
    <property type="molecule type" value="Genomic_DNA"/>
</dbReference>
<name>A0A8H7NS64_9APHY</name>
<organism evidence="2 3">
    <name type="scientific">Rhodonia placenta</name>
    <dbReference type="NCBI Taxonomy" id="104341"/>
    <lineage>
        <taxon>Eukaryota</taxon>
        <taxon>Fungi</taxon>
        <taxon>Dikarya</taxon>
        <taxon>Basidiomycota</taxon>
        <taxon>Agaricomycotina</taxon>
        <taxon>Agaricomycetes</taxon>
        <taxon>Polyporales</taxon>
        <taxon>Adustoporiaceae</taxon>
        <taxon>Rhodonia</taxon>
    </lineage>
</organism>
<evidence type="ECO:0000256" key="1">
    <source>
        <dbReference type="SAM" id="MobiDB-lite"/>
    </source>
</evidence>
<evidence type="ECO:0000313" key="2">
    <source>
        <dbReference type="EMBL" id="KAF9799109.1"/>
    </source>
</evidence>